<name>A0A841IW80_9SPHN</name>
<dbReference type="EMBL" id="JACIJP010000001">
    <property type="protein sequence ID" value="MBB6123179.1"/>
    <property type="molecule type" value="Genomic_DNA"/>
</dbReference>
<accession>A0A841IW80</accession>
<dbReference type="InterPro" id="IPR003774">
    <property type="entry name" value="AlgH-like"/>
</dbReference>
<dbReference type="SUPFAM" id="SSF143456">
    <property type="entry name" value="VC0467-like"/>
    <property type="match status" value="1"/>
</dbReference>
<dbReference type="AlphaFoldDB" id="A0A841IW80"/>
<evidence type="ECO:0000313" key="3">
    <source>
        <dbReference type="EMBL" id="MBB6123179.1"/>
    </source>
</evidence>
<dbReference type="Proteomes" id="UP000552700">
    <property type="component" value="Unassembled WGS sequence"/>
</dbReference>
<dbReference type="HAMAP" id="MF_00758">
    <property type="entry name" value="UPF0301"/>
    <property type="match status" value="1"/>
</dbReference>
<dbReference type="PANTHER" id="PTHR30327:SF1">
    <property type="entry name" value="UPF0301 PROTEIN YQGE"/>
    <property type="match status" value="1"/>
</dbReference>
<dbReference type="RefSeq" id="WP_184077881.1">
    <property type="nucleotide sequence ID" value="NZ_JACIJP010000001.1"/>
</dbReference>
<dbReference type="PANTHER" id="PTHR30327">
    <property type="entry name" value="UNCHARACTERIZED PROTEIN YQGE"/>
    <property type="match status" value="1"/>
</dbReference>
<keyword evidence="4" id="KW-1185">Reference proteome</keyword>
<gene>
    <name evidence="3" type="ORF">FHS92_000886</name>
</gene>
<reference evidence="3 4" key="1">
    <citation type="submission" date="2020-08" db="EMBL/GenBank/DDBJ databases">
        <title>Genomic Encyclopedia of Type Strains, Phase IV (KMG-IV): sequencing the most valuable type-strain genomes for metagenomic binning, comparative biology and taxonomic classification.</title>
        <authorList>
            <person name="Goeker M."/>
        </authorList>
    </citation>
    <scope>NUCLEOTIDE SEQUENCE [LARGE SCALE GENOMIC DNA]</scope>
    <source>
        <strain evidence="3 4">DSM 102255</strain>
    </source>
</reference>
<sequence length="192" mass="20394">MGQFAENLSPRFFAGRMLLAMPGIGSPEFDQAAIALCVHDEHGALGIDIGKVIAGLSLRDLLANLDIDGEGLESVPVLRGGPVDPQRGFVLHSLDWGGQDAMQVNAHWGLSGSLDVLRAIAERRGPERYLVSLGYAGWDAGQLESEMKRHGWFLGDAFTPDVLAIPAQSRWAEAFAASGVDARLLAGTSGMA</sequence>
<comment type="similarity">
    <text evidence="1 2">Belongs to the UPF0301 (AlgH) family.</text>
</comment>
<evidence type="ECO:0000256" key="2">
    <source>
        <dbReference type="HAMAP-Rule" id="MF_00758"/>
    </source>
</evidence>
<dbReference type="Gene3D" id="3.40.1740.10">
    <property type="entry name" value="VC0467-like"/>
    <property type="match status" value="1"/>
</dbReference>
<evidence type="ECO:0000313" key="4">
    <source>
        <dbReference type="Proteomes" id="UP000552700"/>
    </source>
</evidence>
<dbReference type="GO" id="GO:0005829">
    <property type="term" value="C:cytosol"/>
    <property type="evidence" value="ECO:0007669"/>
    <property type="project" value="TreeGrafter"/>
</dbReference>
<proteinExistence type="inferred from homology"/>
<organism evidence="3 4">
    <name type="scientific">Sphingobium subterraneum</name>
    <dbReference type="NCBI Taxonomy" id="627688"/>
    <lineage>
        <taxon>Bacteria</taxon>
        <taxon>Pseudomonadati</taxon>
        <taxon>Pseudomonadota</taxon>
        <taxon>Alphaproteobacteria</taxon>
        <taxon>Sphingomonadales</taxon>
        <taxon>Sphingomonadaceae</taxon>
        <taxon>Sphingobium</taxon>
    </lineage>
</organism>
<evidence type="ECO:0000256" key="1">
    <source>
        <dbReference type="ARBA" id="ARBA00009600"/>
    </source>
</evidence>
<comment type="caution">
    <text evidence="3">The sequence shown here is derived from an EMBL/GenBank/DDBJ whole genome shotgun (WGS) entry which is preliminary data.</text>
</comment>
<protein>
    <recommendedName>
        <fullName evidence="2">UPF0301 protein FHS92_000886</fullName>
    </recommendedName>
</protein>
<dbReference type="Pfam" id="PF02622">
    <property type="entry name" value="DUF179"/>
    <property type="match status" value="1"/>
</dbReference>